<evidence type="ECO:0008006" key="3">
    <source>
        <dbReference type="Google" id="ProtNLM"/>
    </source>
</evidence>
<dbReference type="EMBL" id="PQFF01000051">
    <property type="protein sequence ID" value="RHZ86193.1"/>
    <property type="molecule type" value="Genomic_DNA"/>
</dbReference>
<organism evidence="1 2">
    <name type="scientific">Diversispora epigaea</name>
    <dbReference type="NCBI Taxonomy" id="1348612"/>
    <lineage>
        <taxon>Eukaryota</taxon>
        <taxon>Fungi</taxon>
        <taxon>Fungi incertae sedis</taxon>
        <taxon>Mucoromycota</taxon>
        <taxon>Glomeromycotina</taxon>
        <taxon>Glomeromycetes</taxon>
        <taxon>Diversisporales</taxon>
        <taxon>Diversisporaceae</taxon>
        <taxon>Diversispora</taxon>
    </lineage>
</organism>
<dbReference type="PANTHER" id="PTHR11781:SF22">
    <property type="entry name" value="TYPE I IODOTHYRONINE DEIODINASE"/>
    <property type="match status" value="1"/>
</dbReference>
<dbReference type="STRING" id="1348612.A0A397JMN0"/>
<dbReference type="PANTHER" id="PTHR11781">
    <property type="entry name" value="IODOTHYRONINE DEIODINASE"/>
    <property type="match status" value="1"/>
</dbReference>
<dbReference type="Gene3D" id="3.40.30.10">
    <property type="entry name" value="Glutaredoxin"/>
    <property type="match status" value="1"/>
</dbReference>
<dbReference type="AlphaFoldDB" id="A0A397JMN0"/>
<dbReference type="InterPro" id="IPR000643">
    <property type="entry name" value="Iodothyronine_deiodinase"/>
</dbReference>
<dbReference type="Proteomes" id="UP000266861">
    <property type="component" value="Unassembled WGS sequence"/>
</dbReference>
<gene>
    <name evidence="1" type="ORF">Glove_54g75</name>
</gene>
<protein>
    <recommendedName>
        <fullName evidence="3">Iodothyronine deiodinase</fullName>
    </recommendedName>
</protein>
<sequence>MLYFVLKLRGDMFQETSGHQDFNELPSLTQSEETSVEAKDISINTVITSPKLPTTKEELLTLLYKEERRRLSPEIQEQYYKHDLVREFDYSDEAVQILRCTPQLYPEEMSTSDYQLILLESSQDKIGYDKAHASDVWPIGNVVSVKEHLTIKDRLTAAREIVTATQLEIPVLVDTMDNNFLNLYSPWPFRFFVVIDDILKLVRMPKKARYNTTDLVKCLDNLLDGNK</sequence>
<comment type="caution">
    <text evidence="1">The sequence shown here is derived from an EMBL/GenBank/DDBJ whole genome shotgun (WGS) entry which is preliminary data.</text>
</comment>
<dbReference type="Pfam" id="PF00837">
    <property type="entry name" value="T4_deiodinase"/>
    <property type="match status" value="1"/>
</dbReference>
<keyword evidence="2" id="KW-1185">Reference proteome</keyword>
<evidence type="ECO:0000313" key="1">
    <source>
        <dbReference type="EMBL" id="RHZ86193.1"/>
    </source>
</evidence>
<proteinExistence type="predicted"/>
<accession>A0A397JMN0</accession>
<dbReference type="OrthoDB" id="428577at2759"/>
<evidence type="ECO:0000313" key="2">
    <source>
        <dbReference type="Proteomes" id="UP000266861"/>
    </source>
</evidence>
<reference evidence="1 2" key="1">
    <citation type="submission" date="2018-08" db="EMBL/GenBank/DDBJ databases">
        <title>Genome and evolution of the arbuscular mycorrhizal fungus Diversispora epigaea (formerly Glomus versiforme) and its bacterial endosymbionts.</title>
        <authorList>
            <person name="Sun X."/>
            <person name="Fei Z."/>
            <person name="Harrison M."/>
        </authorList>
    </citation>
    <scope>NUCLEOTIDE SEQUENCE [LARGE SCALE GENOMIC DNA]</scope>
    <source>
        <strain evidence="1 2">IT104</strain>
    </source>
</reference>
<name>A0A397JMN0_9GLOM</name>
<dbReference type="GO" id="GO:0004800">
    <property type="term" value="F:thyroxine 5'-deiodinase activity"/>
    <property type="evidence" value="ECO:0007669"/>
    <property type="project" value="InterPro"/>
</dbReference>